<reference evidence="2" key="1">
    <citation type="journal article" date="2012" name="Science">
        <title>The Paleozoic origin of enzymatic lignin decomposition reconstructed from 31 fungal genomes.</title>
        <authorList>
            <person name="Floudas D."/>
            <person name="Binder M."/>
            <person name="Riley R."/>
            <person name="Barry K."/>
            <person name="Blanchette R.A."/>
            <person name="Henrissat B."/>
            <person name="Martinez A.T."/>
            <person name="Otillar R."/>
            <person name="Spatafora J.W."/>
            <person name="Yadav J.S."/>
            <person name="Aerts A."/>
            <person name="Benoit I."/>
            <person name="Boyd A."/>
            <person name="Carlson A."/>
            <person name="Copeland A."/>
            <person name="Coutinho P.M."/>
            <person name="de Vries R.P."/>
            <person name="Ferreira P."/>
            <person name="Findley K."/>
            <person name="Foster B."/>
            <person name="Gaskell J."/>
            <person name="Glotzer D."/>
            <person name="Gorecki P."/>
            <person name="Heitman J."/>
            <person name="Hesse C."/>
            <person name="Hori C."/>
            <person name="Igarashi K."/>
            <person name="Jurgens J.A."/>
            <person name="Kallen N."/>
            <person name="Kersten P."/>
            <person name="Kohler A."/>
            <person name="Kuees U."/>
            <person name="Kumar T.K.A."/>
            <person name="Kuo A."/>
            <person name="LaButti K."/>
            <person name="Larrondo L.F."/>
            <person name="Lindquist E."/>
            <person name="Ling A."/>
            <person name="Lombard V."/>
            <person name="Lucas S."/>
            <person name="Lundell T."/>
            <person name="Martin R."/>
            <person name="McLaughlin D.J."/>
            <person name="Morgenstern I."/>
            <person name="Morin E."/>
            <person name="Murat C."/>
            <person name="Nagy L.G."/>
            <person name="Nolan M."/>
            <person name="Ohm R.A."/>
            <person name="Patyshakuliyeva A."/>
            <person name="Rokas A."/>
            <person name="Ruiz-Duenas F.J."/>
            <person name="Sabat G."/>
            <person name="Salamov A."/>
            <person name="Samejima M."/>
            <person name="Schmutz J."/>
            <person name="Slot J.C."/>
            <person name="St John F."/>
            <person name="Stenlid J."/>
            <person name="Sun H."/>
            <person name="Sun S."/>
            <person name="Syed K."/>
            <person name="Tsang A."/>
            <person name="Wiebenga A."/>
            <person name="Young D."/>
            <person name="Pisabarro A."/>
            <person name="Eastwood D.C."/>
            <person name="Martin F."/>
            <person name="Cullen D."/>
            <person name="Grigoriev I.V."/>
            <person name="Hibbett D.S."/>
        </authorList>
    </citation>
    <scope>NUCLEOTIDE SEQUENCE [LARGE SCALE GENOMIC DNA]</scope>
    <source>
        <strain evidence="2">RWD-64-598 SS2</strain>
    </source>
</reference>
<gene>
    <name evidence="1" type="ORF">CONPUDRAFT_30282</name>
</gene>
<dbReference type="EMBL" id="JH711584">
    <property type="protein sequence ID" value="EIW77099.1"/>
    <property type="molecule type" value="Genomic_DNA"/>
</dbReference>
<name>A0A5M3MCY4_CONPW</name>
<dbReference type="Proteomes" id="UP000053558">
    <property type="component" value="Unassembled WGS sequence"/>
</dbReference>
<dbReference type="GeneID" id="19206671"/>
<dbReference type="RefSeq" id="XP_007772353.1">
    <property type="nucleotide sequence ID" value="XM_007774163.1"/>
</dbReference>
<dbReference type="KEGG" id="cput:CONPUDRAFT_30282"/>
<evidence type="ECO:0000313" key="2">
    <source>
        <dbReference type="Proteomes" id="UP000053558"/>
    </source>
</evidence>
<dbReference type="AlphaFoldDB" id="A0A5M3MCY4"/>
<accession>A0A5M3MCY4</accession>
<protein>
    <submittedName>
        <fullName evidence="1">Uncharacterized protein</fullName>
    </submittedName>
</protein>
<sequence>QDVPRAINLLYAIVALADLQPPPNDLQAAVDLESIKLLSALFRFLLDPFLDTTFSLSQQVAHLSAFAHLAFSLFRNSRRLFSPYPLYYDYQTMVKNFVFSIIKQTILDPMQQLWIGDLGDDKLEAFFASLRMLGGHDSAMSLMQLRNRLGAACDISKTFNRYPGLHSGPRRLQFGRSEAMDHLRRRHWTGDIIAGHCTLPVSWRHGRELAL</sequence>
<evidence type="ECO:0000313" key="1">
    <source>
        <dbReference type="EMBL" id="EIW77099.1"/>
    </source>
</evidence>
<proteinExistence type="predicted"/>
<comment type="caution">
    <text evidence="1">The sequence shown here is derived from an EMBL/GenBank/DDBJ whole genome shotgun (WGS) entry which is preliminary data.</text>
</comment>
<dbReference type="OMA" id="PSSEFWI"/>
<organism evidence="1 2">
    <name type="scientific">Coniophora puteana (strain RWD-64-598)</name>
    <name type="common">Brown rot fungus</name>
    <dbReference type="NCBI Taxonomy" id="741705"/>
    <lineage>
        <taxon>Eukaryota</taxon>
        <taxon>Fungi</taxon>
        <taxon>Dikarya</taxon>
        <taxon>Basidiomycota</taxon>
        <taxon>Agaricomycotina</taxon>
        <taxon>Agaricomycetes</taxon>
        <taxon>Agaricomycetidae</taxon>
        <taxon>Boletales</taxon>
        <taxon>Coniophorineae</taxon>
        <taxon>Coniophoraceae</taxon>
        <taxon>Coniophora</taxon>
    </lineage>
</organism>
<dbReference type="OrthoDB" id="2659841at2759"/>
<feature type="non-terminal residue" evidence="1">
    <location>
        <position position="1"/>
    </location>
</feature>
<keyword evidence="2" id="KW-1185">Reference proteome</keyword>
<feature type="non-terminal residue" evidence="1">
    <location>
        <position position="211"/>
    </location>
</feature>